<gene>
    <name evidence="6" type="ORF">KDA82_34795</name>
</gene>
<dbReference type="Gene3D" id="3.40.50.12780">
    <property type="entry name" value="N-terminal domain of ligase-like"/>
    <property type="match status" value="1"/>
</dbReference>
<comment type="similarity">
    <text evidence="1">Belongs to the ATP-dependent AMP-binding enzyme family.</text>
</comment>
<feature type="compositionally biased region" description="Basic and acidic residues" evidence="4">
    <location>
        <begin position="407"/>
        <end position="417"/>
    </location>
</feature>
<dbReference type="GO" id="GO:0006633">
    <property type="term" value="P:fatty acid biosynthetic process"/>
    <property type="evidence" value="ECO:0007669"/>
    <property type="project" value="TreeGrafter"/>
</dbReference>
<dbReference type="GO" id="GO:0071766">
    <property type="term" value="P:Actinobacterium-type cell wall biogenesis"/>
    <property type="evidence" value="ECO:0007669"/>
    <property type="project" value="UniProtKB-ARBA"/>
</dbReference>
<proteinExistence type="inferred from homology"/>
<dbReference type="InterPro" id="IPR000873">
    <property type="entry name" value="AMP-dep_synth/lig_dom"/>
</dbReference>
<comment type="caution">
    <text evidence="6">The sequence shown here is derived from an EMBL/GenBank/DDBJ whole genome shotgun (WGS) entry which is preliminary data.</text>
</comment>
<feature type="region of interest" description="Disordered" evidence="4">
    <location>
        <begin position="407"/>
        <end position="427"/>
    </location>
</feature>
<protein>
    <submittedName>
        <fullName evidence="6">AMP-binding protein</fullName>
    </submittedName>
</protein>
<accession>A0A8T4J451</accession>
<keyword evidence="2" id="KW-0276">Fatty acid metabolism</keyword>
<evidence type="ECO:0000256" key="2">
    <source>
        <dbReference type="ARBA" id="ARBA00022832"/>
    </source>
</evidence>
<feature type="domain" description="AMP-dependent synthetase/ligase" evidence="5">
    <location>
        <begin position="4"/>
        <end position="310"/>
    </location>
</feature>
<dbReference type="EMBL" id="JAGSMN010001191">
    <property type="protein sequence ID" value="MBR7678062.1"/>
    <property type="molecule type" value="Genomic_DNA"/>
</dbReference>
<dbReference type="InterPro" id="IPR042099">
    <property type="entry name" value="ANL_N_sf"/>
</dbReference>
<feature type="non-terminal residue" evidence="6">
    <location>
        <position position="1"/>
    </location>
</feature>
<organism evidence="6 7">
    <name type="scientific">Streptomyces daliensis</name>
    <dbReference type="NCBI Taxonomy" id="299421"/>
    <lineage>
        <taxon>Bacteria</taxon>
        <taxon>Bacillati</taxon>
        <taxon>Actinomycetota</taxon>
        <taxon>Actinomycetes</taxon>
        <taxon>Kitasatosporales</taxon>
        <taxon>Streptomycetaceae</taxon>
        <taxon>Streptomyces</taxon>
    </lineage>
</organism>
<evidence type="ECO:0000256" key="1">
    <source>
        <dbReference type="ARBA" id="ARBA00006432"/>
    </source>
</evidence>
<evidence type="ECO:0000259" key="5">
    <source>
        <dbReference type="Pfam" id="PF00501"/>
    </source>
</evidence>
<dbReference type="PANTHER" id="PTHR22754:SF32">
    <property type="entry name" value="DISCO-INTERACTING PROTEIN 2"/>
    <property type="match status" value="1"/>
</dbReference>
<evidence type="ECO:0000256" key="3">
    <source>
        <dbReference type="ARBA" id="ARBA00023098"/>
    </source>
</evidence>
<dbReference type="SUPFAM" id="SSF56801">
    <property type="entry name" value="Acetyl-CoA synthetase-like"/>
    <property type="match status" value="1"/>
</dbReference>
<sequence>LGAALADCAPAAVLTSREAAERVRAHVALHLGPGGPPVETVGHVPVAAAAGGWEPLVPSPDAVACLQYSSGSTRAPTGVTLTHRALAASARQAADAFAAPGGGFTAVSWLPLFHGMGLVLGVAAPVLSGASSVLMAPDAFLRRPVRWLRLLALHPYAVSAAPDFAYGLAAARVPEGERRELRLERVARLVDGGEPVRPETLRNFQRAFGPCGLPPEALCPAYGLSEATALVTAVPRGTPPTSLRADRAELARGRLVPARARCREVSALSGCGVPVGQSVAVADPLSGIRLEPGRVGEVWVRGPNVARGYWGRADRTAETFGARLLGADGTPLEGAWLRTGDLGAFHGGELFLTGRRQDLIIVDGRNHYPQDIERTVQDAHPAVRRHHLAAFSVPYGTSEEVVVVAEHRRDRSGRRTEGPAPEELDPEAVARAARESVALEHGVRLADFALVPPGAVPRTTGGGISRTACRERYLSGELPRHEGSRT</sequence>
<dbReference type="AlphaFoldDB" id="A0A8T4J451"/>
<dbReference type="GO" id="GO:0070566">
    <property type="term" value="F:adenylyltransferase activity"/>
    <property type="evidence" value="ECO:0007669"/>
    <property type="project" value="TreeGrafter"/>
</dbReference>
<dbReference type="Gene3D" id="3.30.300.30">
    <property type="match status" value="1"/>
</dbReference>
<dbReference type="Proteomes" id="UP000675554">
    <property type="component" value="Unassembled WGS sequence"/>
</dbReference>
<reference evidence="6" key="1">
    <citation type="submission" date="2021-04" db="EMBL/GenBank/DDBJ databases">
        <title>Sequencing of actinobacteria type strains.</title>
        <authorList>
            <person name="Nguyen G.-S."/>
            <person name="Wentzel A."/>
        </authorList>
    </citation>
    <scope>NUCLEOTIDE SEQUENCE</scope>
    <source>
        <strain evidence="6">DSM 42095</strain>
    </source>
</reference>
<name>A0A8T4J451_9ACTN</name>
<dbReference type="GO" id="GO:0005886">
    <property type="term" value="C:plasma membrane"/>
    <property type="evidence" value="ECO:0007669"/>
    <property type="project" value="TreeGrafter"/>
</dbReference>
<keyword evidence="7" id="KW-1185">Reference proteome</keyword>
<keyword evidence="3" id="KW-0443">Lipid metabolism</keyword>
<dbReference type="PANTHER" id="PTHR22754">
    <property type="entry name" value="DISCO-INTERACTING PROTEIN 2 DIP2 -RELATED"/>
    <property type="match status" value="1"/>
</dbReference>
<dbReference type="InterPro" id="IPR045851">
    <property type="entry name" value="AMP-bd_C_sf"/>
</dbReference>
<evidence type="ECO:0000256" key="4">
    <source>
        <dbReference type="SAM" id="MobiDB-lite"/>
    </source>
</evidence>
<evidence type="ECO:0000313" key="7">
    <source>
        <dbReference type="Proteomes" id="UP000675554"/>
    </source>
</evidence>
<evidence type="ECO:0000313" key="6">
    <source>
        <dbReference type="EMBL" id="MBR7678062.1"/>
    </source>
</evidence>
<dbReference type="Pfam" id="PF00501">
    <property type="entry name" value="AMP-binding"/>
    <property type="match status" value="1"/>
</dbReference>
<dbReference type="FunFam" id="3.40.50.12780:FF:000013">
    <property type="entry name" value="Long-chain-fatty-acid--AMP ligase FadD32"/>
    <property type="match status" value="1"/>
</dbReference>